<proteinExistence type="predicted"/>
<dbReference type="EMBL" id="JAAGME010001525">
    <property type="protein sequence ID" value="NEB72390.1"/>
    <property type="molecule type" value="Genomic_DNA"/>
</dbReference>
<organism evidence="2 3">
    <name type="scientific">Streptomyces microflavus</name>
    <name type="common">Streptomyces lipmanii</name>
    <dbReference type="NCBI Taxonomy" id="1919"/>
    <lineage>
        <taxon>Bacteria</taxon>
        <taxon>Bacillati</taxon>
        <taxon>Actinomycetota</taxon>
        <taxon>Actinomycetes</taxon>
        <taxon>Kitasatosporales</taxon>
        <taxon>Streptomycetaceae</taxon>
        <taxon>Streptomyces</taxon>
    </lineage>
</organism>
<dbReference type="Proteomes" id="UP000471648">
    <property type="component" value="Unassembled WGS sequence"/>
</dbReference>
<evidence type="ECO:0000313" key="2">
    <source>
        <dbReference type="EMBL" id="NEB72390.1"/>
    </source>
</evidence>
<feature type="domain" description="Hen1 N-terminal" evidence="1">
    <location>
        <begin position="18"/>
        <end position="51"/>
    </location>
</feature>
<evidence type="ECO:0000259" key="1">
    <source>
        <dbReference type="Pfam" id="PF12623"/>
    </source>
</evidence>
<dbReference type="Pfam" id="PF12623">
    <property type="entry name" value="Hen1_L"/>
    <property type="match status" value="1"/>
</dbReference>
<sequence>MAVLAPVLRTPATRGRPGRPASYLGFLLHEHPAQAFTTAHGTAHVFHPEASGSG</sequence>
<evidence type="ECO:0000313" key="3">
    <source>
        <dbReference type="Proteomes" id="UP000471648"/>
    </source>
</evidence>
<feature type="non-terminal residue" evidence="2">
    <location>
        <position position="54"/>
    </location>
</feature>
<dbReference type="AlphaFoldDB" id="A0A6N9VHR5"/>
<protein>
    <recommendedName>
        <fullName evidence="1">Hen1 N-terminal domain-containing protein</fullName>
    </recommendedName>
</protein>
<dbReference type="RefSeq" id="WP_164358992.1">
    <property type="nucleotide sequence ID" value="NZ_JAAGME010001525.1"/>
</dbReference>
<gene>
    <name evidence="2" type="ORF">G3I39_35750</name>
</gene>
<dbReference type="InterPro" id="IPR024740">
    <property type="entry name" value="Hen1_N"/>
</dbReference>
<dbReference type="Gene3D" id="3.30.1610.20">
    <property type="entry name" value="Hen1, N-terminal domain"/>
    <property type="match status" value="1"/>
</dbReference>
<accession>A0A6N9VHR5</accession>
<dbReference type="InterPro" id="IPR038546">
    <property type="entry name" value="Hen1_N_sf"/>
</dbReference>
<comment type="caution">
    <text evidence="2">The sequence shown here is derived from an EMBL/GenBank/DDBJ whole genome shotgun (WGS) entry which is preliminary data.</text>
</comment>
<reference evidence="2 3" key="1">
    <citation type="submission" date="2020-01" db="EMBL/GenBank/DDBJ databases">
        <title>Insect and environment-associated Actinomycetes.</title>
        <authorList>
            <person name="Currrie C."/>
            <person name="Chevrette M."/>
            <person name="Carlson C."/>
            <person name="Stubbendieck R."/>
            <person name="Wendt-Pienkowski E."/>
        </authorList>
    </citation>
    <scope>NUCLEOTIDE SEQUENCE [LARGE SCALE GENOMIC DNA]</scope>
    <source>
        <strain evidence="2 3">SID14438</strain>
    </source>
</reference>
<name>A0A6N9VHR5_STRMI</name>